<accession>A0A6N2CDS8</accession>
<dbReference type="EMBL" id="RXGB01000535">
    <property type="protein sequence ID" value="TMX02960.1"/>
    <property type="molecule type" value="Genomic_DNA"/>
</dbReference>
<reference evidence="3" key="1">
    <citation type="submission" date="2019-05" db="EMBL/GenBank/DDBJ databases">
        <title>The de novo reference genome and transcriptome assemblies of the wild tomato species Solanum chilense.</title>
        <authorList>
            <person name="Stam R."/>
            <person name="Nosenko T."/>
            <person name="Hoerger A.C."/>
            <person name="Stephan W."/>
            <person name="Seidel M.A."/>
            <person name="Kuhn J.M.M."/>
            <person name="Haberer G."/>
            <person name="Tellier A."/>
        </authorList>
    </citation>
    <scope>NUCLEOTIDE SEQUENCE</scope>
    <source>
        <tissue evidence="3">Mature leaves</tissue>
    </source>
</reference>
<name>A0A6N2CDS8_SOLCI</name>
<comment type="caution">
    <text evidence="3">The sequence shown here is derived from an EMBL/GenBank/DDBJ whole genome shotgun (WGS) entry which is preliminary data.</text>
</comment>
<feature type="region of interest" description="Disordered" evidence="2">
    <location>
        <begin position="109"/>
        <end position="150"/>
    </location>
</feature>
<gene>
    <name evidence="3" type="ORF">EJD97_019109</name>
</gene>
<evidence type="ECO:0000256" key="2">
    <source>
        <dbReference type="SAM" id="MobiDB-lite"/>
    </source>
</evidence>
<keyword evidence="1" id="KW-0175">Coiled coil</keyword>
<evidence type="ECO:0000256" key="1">
    <source>
        <dbReference type="SAM" id="Coils"/>
    </source>
</evidence>
<evidence type="ECO:0000313" key="3">
    <source>
        <dbReference type="EMBL" id="TMX02960.1"/>
    </source>
</evidence>
<protein>
    <submittedName>
        <fullName evidence="3">Uncharacterized protein</fullName>
    </submittedName>
</protein>
<sequence length="150" mass="17149">MDTSIYKAATLTLDEDLASHMKRKKDVEMDTEDLREKLDILRLQVQEREARIDSETAALLAKSMSLDKELTVEMEEFASVRERMAALRKKNKAFHSDMIDKLQKMGKKYPVYEQGAKSGPDNAHPEATEEDDDEEIVYKPPFLGRLKGGD</sequence>
<organism evidence="3">
    <name type="scientific">Solanum chilense</name>
    <name type="common">Tomato</name>
    <name type="synonym">Lycopersicon chilense</name>
    <dbReference type="NCBI Taxonomy" id="4083"/>
    <lineage>
        <taxon>Eukaryota</taxon>
        <taxon>Viridiplantae</taxon>
        <taxon>Streptophyta</taxon>
        <taxon>Embryophyta</taxon>
        <taxon>Tracheophyta</taxon>
        <taxon>Spermatophyta</taxon>
        <taxon>Magnoliopsida</taxon>
        <taxon>eudicotyledons</taxon>
        <taxon>Gunneridae</taxon>
        <taxon>Pentapetalae</taxon>
        <taxon>asterids</taxon>
        <taxon>lamiids</taxon>
        <taxon>Solanales</taxon>
        <taxon>Solanaceae</taxon>
        <taxon>Solanoideae</taxon>
        <taxon>Solaneae</taxon>
        <taxon>Solanum</taxon>
        <taxon>Solanum subgen. Lycopersicon</taxon>
    </lineage>
</organism>
<feature type="coiled-coil region" evidence="1">
    <location>
        <begin position="17"/>
        <end position="51"/>
    </location>
</feature>
<proteinExistence type="predicted"/>
<dbReference type="AlphaFoldDB" id="A0A6N2CDS8"/>